<protein>
    <submittedName>
        <fullName evidence="1">Uncharacterized protein</fullName>
    </submittedName>
</protein>
<dbReference type="Proteomes" id="UP001151760">
    <property type="component" value="Unassembled WGS sequence"/>
</dbReference>
<accession>A0ABQ5BHG3</accession>
<proteinExistence type="predicted"/>
<evidence type="ECO:0000313" key="2">
    <source>
        <dbReference type="Proteomes" id="UP001151760"/>
    </source>
</evidence>
<reference evidence="1" key="1">
    <citation type="journal article" date="2022" name="Int. J. Mol. Sci.">
        <title>Draft Genome of Tanacetum Coccineum: Genomic Comparison of Closely Related Tanacetum-Family Plants.</title>
        <authorList>
            <person name="Yamashiro T."/>
            <person name="Shiraishi A."/>
            <person name="Nakayama K."/>
            <person name="Satake H."/>
        </authorList>
    </citation>
    <scope>NUCLEOTIDE SEQUENCE</scope>
</reference>
<keyword evidence="2" id="KW-1185">Reference proteome</keyword>
<dbReference type="EMBL" id="BQNB010013234">
    <property type="protein sequence ID" value="GJT13487.1"/>
    <property type="molecule type" value="Genomic_DNA"/>
</dbReference>
<gene>
    <name evidence="1" type="ORF">Tco_0860529</name>
</gene>
<name>A0ABQ5BHG3_9ASTR</name>
<reference evidence="1" key="2">
    <citation type="submission" date="2022-01" db="EMBL/GenBank/DDBJ databases">
        <authorList>
            <person name="Yamashiro T."/>
            <person name="Shiraishi A."/>
            <person name="Satake H."/>
            <person name="Nakayama K."/>
        </authorList>
    </citation>
    <scope>NUCLEOTIDE SEQUENCE</scope>
</reference>
<organism evidence="1 2">
    <name type="scientific">Tanacetum coccineum</name>
    <dbReference type="NCBI Taxonomy" id="301880"/>
    <lineage>
        <taxon>Eukaryota</taxon>
        <taxon>Viridiplantae</taxon>
        <taxon>Streptophyta</taxon>
        <taxon>Embryophyta</taxon>
        <taxon>Tracheophyta</taxon>
        <taxon>Spermatophyta</taxon>
        <taxon>Magnoliopsida</taxon>
        <taxon>eudicotyledons</taxon>
        <taxon>Gunneridae</taxon>
        <taxon>Pentapetalae</taxon>
        <taxon>asterids</taxon>
        <taxon>campanulids</taxon>
        <taxon>Asterales</taxon>
        <taxon>Asteraceae</taxon>
        <taxon>Asteroideae</taxon>
        <taxon>Anthemideae</taxon>
        <taxon>Anthemidinae</taxon>
        <taxon>Tanacetum</taxon>
    </lineage>
</organism>
<sequence length="103" mass="11634">MMQMLSGMSYVPPCFEDVVDFFILSSKGLFARSIISRIVLSATCYFIWKERNARLFKKKSKSHILIYESIVATIDSIVHDKEAVSIVLAYAPLVDAASLDLRI</sequence>
<comment type="caution">
    <text evidence="1">The sequence shown here is derived from an EMBL/GenBank/DDBJ whole genome shotgun (WGS) entry which is preliminary data.</text>
</comment>
<evidence type="ECO:0000313" key="1">
    <source>
        <dbReference type="EMBL" id="GJT13487.1"/>
    </source>
</evidence>